<evidence type="ECO:0000256" key="2">
    <source>
        <dbReference type="ARBA" id="ARBA00005967"/>
    </source>
</evidence>
<feature type="binding site" evidence="22">
    <location>
        <position position="32"/>
    </location>
    <ligand>
        <name>ATP</name>
        <dbReference type="ChEBI" id="CHEBI:30616"/>
    </ligand>
</feature>
<evidence type="ECO:0000256" key="3">
    <source>
        <dbReference type="ARBA" id="ARBA00012133"/>
    </source>
</evidence>
<dbReference type="Gene3D" id="1.10.287.3610">
    <property type="match status" value="1"/>
</dbReference>
<keyword evidence="18" id="KW-0594">Phospholipid biosynthesis</keyword>
<keyword evidence="12 24" id="KW-0418">Kinase</keyword>
<evidence type="ECO:0000313" key="26">
    <source>
        <dbReference type="Proteomes" id="UP000643207"/>
    </source>
</evidence>
<feature type="transmembrane region" description="Helical" evidence="24">
    <location>
        <begin position="59"/>
        <end position="79"/>
    </location>
</feature>
<evidence type="ECO:0000256" key="7">
    <source>
        <dbReference type="ARBA" id="ARBA00022519"/>
    </source>
</evidence>
<keyword evidence="13 22" id="KW-0067">ATP-binding</keyword>
<dbReference type="Pfam" id="PF01219">
    <property type="entry name" value="DAGK_prokar"/>
    <property type="match status" value="1"/>
</dbReference>
<keyword evidence="11 22" id="KW-0547">Nucleotide-binding</keyword>
<evidence type="ECO:0000256" key="15">
    <source>
        <dbReference type="ARBA" id="ARBA00022989"/>
    </source>
</evidence>
<feature type="binding site" evidence="21">
    <location>
        <position position="13"/>
    </location>
    <ligand>
        <name>substrate</name>
    </ligand>
</feature>
<evidence type="ECO:0000256" key="5">
    <source>
        <dbReference type="ARBA" id="ARBA00022475"/>
    </source>
</evidence>
<feature type="transmembrane region" description="Helical" evidence="24">
    <location>
        <begin position="100"/>
        <end position="121"/>
    </location>
</feature>
<comment type="cofactor">
    <cofactor evidence="23">
        <name>Mg(2+)</name>
        <dbReference type="ChEBI" id="CHEBI:18420"/>
    </cofactor>
    <text evidence="23">Mn(2+), Zn(2+), Cd(2+) and Co(2+) support activity to lesser extents.</text>
</comment>
<feature type="binding site" evidence="22">
    <location>
        <position position="13"/>
    </location>
    <ligand>
        <name>ATP</name>
        <dbReference type="ChEBI" id="CHEBI:30616"/>
    </ligand>
</feature>
<comment type="function">
    <text evidence="24">Catalyzes the ATP-dependent phosphorylation of sn-l,2-diacylglycerol (DAG) to phosphatidic acid. Involved in the recycling of diacylglycerol produced as a by-product during membrane-derived oligosaccharide (MDO) biosynthesis.</text>
</comment>
<keyword evidence="5" id="KW-1003">Cell membrane</keyword>
<comment type="similarity">
    <text evidence="2 24">Belongs to the bacterial diacylglycerol kinase family.</text>
</comment>
<evidence type="ECO:0000256" key="1">
    <source>
        <dbReference type="ARBA" id="ARBA00004429"/>
    </source>
</evidence>
<feature type="binding site" evidence="22">
    <location>
        <begin position="98"/>
        <end position="99"/>
    </location>
    <ligand>
        <name>ATP</name>
        <dbReference type="ChEBI" id="CHEBI:30616"/>
    </ligand>
</feature>
<evidence type="ECO:0000256" key="13">
    <source>
        <dbReference type="ARBA" id="ARBA00022840"/>
    </source>
</evidence>
<feature type="binding site" evidence="22">
    <location>
        <position position="20"/>
    </location>
    <ligand>
        <name>ATP</name>
        <dbReference type="ChEBI" id="CHEBI:30616"/>
    </ligand>
</feature>
<keyword evidence="10 23" id="KW-0479">Metal-binding</keyword>
<feature type="binding site" evidence="22">
    <location>
        <position position="80"/>
    </location>
    <ligand>
        <name>ATP</name>
        <dbReference type="ChEBI" id="CHEBI:30616"/>
    </ligand>
</feature>
<dbReference type="CDD" id="cd14264">
    <property type="entry name" value="DAGK_IM"/>
    <property type="match status" value="1"/>
</dbReference>
<keyword evidence="14 23" id="KW-0460">Magnesium</keyword>
<comment type="catalytic activity">
    <reaction evidence="24">
        <text>a 1,2-diacyl-sn-glycerol + ATP = a 1,2-diacyl-sn-glycero-3-phosphate + ADP + H(+)</text>
        <dbReference type="Rhea" id="RHEA:10272"/>
        <dbReference type="ChEBI" id="CHEBI:15378"/>
        <dbReference type="ChEBI" id="CHEBI:17815"/>
        <dbReference type="ChEBI" id="CHEBI:30616"/>
        <dbReference type="ChEBI" id="CHEBI:58608"/>
        <dbReference type="ChEBI" id="CHEBI:456216"/>
        <dbReference type="EC" id="2.7.1.107"/>
    </reaction>
</comment>
<sequence>MSNPHKGRTGLDRLRHALGYSIDGLKLAYRGESAFRQETWSAAVLLPAAFWLGQGWVEVSLLVGSVLLVLIVELLNSGIEAAIDRVSYELHDLSKRAKDLASAAVLMSLLLCGGIWGAALWHRFMV</sequence>
<feature type="binding site" evidence="22">
    <location>
        <begin position="89"/>
        <end position="91"/>
    </location>
    <ligand>
        <name>ATP</name>
        <dbReference type="ChEBI" id="CHEBI:30616"/>
    </ligand>
</feature>
<evidence type="ECO:0000256" key="12">
    <source>
        <dbReference type="ARBA" id="ARBA00022777"/>
    </source>
</evidence>
<feature type="binding site" evidence="23">
    <location>
        <position position="32"/>
    </location>
    <ligand>
        <name>a divalent metal cation</name>
        <dbReference type="ChEBI" id="CHEBI:60240"/>
    </ligand>
</feature>
<evidence type="ECO:0000256" key="17">
    <source>
        <dbReference type="ARBA" id="ARBA00023136"/>
    </source>
</evidence>
<proteinExistence type="inferred from homology"/>
<reference evidence="25 26" key="1">
    <citation type="submission" date="2021-01" db="EMBL/GenBank/DDBJ databases">
        <title>Piscinibacter sp. Jin2 Genome sequencing and assembly.</title>
        <authorList>
            <person name="Kim I."/>
        </authorList>
    </citation>
    <scope>NUCLEOTIDE SEQUENCE [LARGE SCALE GENOMIC DNA]</scope>
    <source>
        <strain evidence="25 26">Jin2</strain>
    </source>
</reference>
<evidence type="ECO:0000256" key="16">
    <source>
        <dbReference type="ARBA" id="ARBA00023098"/>
    </source>
</evidence>
<organism evidence="25 26">
    <name type="scientific">Aquariibacter lacus</name>
    <dbReference type="NCBI Taxonomy" id="2801332"/>
    <lineage>
        <taxon>Bacteria</taxon>
        <taxon>Pseudomonadati</taxon>
        <taxon>Pseudomonadota</taxon>
        <taxon>Betaproteobacteria</taxon>
        <taxon>Burkholderiales</taxon>
        <taxon>Sphaerotilaceae</taxon>
        <taxon>Aquariibacter</taxon>
    </lineage>
</organism>
<evidence type="ECO:0000256" key="4">
    <source>
        <dbReference type="ARBA" id="ARBA00017575"/>
    </source>
</evidence>
<dbReference type="InterPro" id="IPR000829">
    <property type="entry name" value="DAGK"/>
</dbReference>
<keyword evidence="6" id="KW-0444">Lipid biosynthesis</keyword>
<feature type="binding site" evidence="21">
    <location>
        <position position="73"/>
    </location>
    <ligand>
        <name>substrate</name>
    </ligand>
</feature>
<dbReference type="InterPro" id="IPR033718">
    <property type="entry name" value="DAGK_prok"/>
</dbReference>
<dbReference type="GO" id="GO:0005524">
    <property type="term" value="F:ATP binding"/>
    <property type="evidence" value="ECO:0007669"/>
    <property type="project" value="UniProtKB-KW"/>
</dbReference>
<feature type="active site" description="Proton acceptor" evidence="20">
    <location>
        <position position="73"/>
    </location>
</feature>
<keyword evidence="7 24" id="KW-0997">Cell inner membrane</keyword>
<dbReference type="PANTHER" id="PTHR34299">
    <property type="entry name" value="DIACYLGLYCEROL KINASE"/>
    <property type="match status" value="1"/>
</dbReference>
<evidence type="ECO:0000256" key="8">
    <source>
        <dbReference type="ARBA" id="ARBA00022679"/>
    </source>
</evidence>
<dbReference type="AlphaFoldDB" id="A0A9X0XF66"/>
<keyword evidence="15 24" id="KW-1133">Transmembrane helix</keyword>
<feature type="binding site" evidence="21">
    <location>
        <position position="102"/>
    </location>
    <ligand>
        <name>substrate</name>
    </ligand>
</feature>
<evidence type="ECO:0000256" key="24">
    <source>
        <dbReference type="RuleBase" id="RU363065"/>
    </source>
</evidence>
<dbReference type="Proteomes" id="UP000643207">
    <property type="component" value="Unassembled WGS sequence"/>
</dbReference>
<dbReference type="EMBL" id="JAERRA010000002">
    <property type="protein sequence ID" value="MBL0720441.1"/>
    <property type="molecule type" value="Genomic_DNA"/>
</dbReference>
<evidence type="ECO:0000256" key="18">
    <source>
        <dbReference type="ARBA" id="ARBA00023209"/>
    </source>
</evidence>
<keyword evidence="16 24" id="KW-0443">Lipid metabolism</keyword>
<dbReference type="GO" id="GO:0005886">
    <property type="term" value="C:plasma membrane"/>
    <property type="evidence" value="ECO:0007669"/>
    <property type="project" value="UniProtKB-SubCell"/>
</dbReference>
<evidence type="ECO:0000256" key="11">
    <source>
        <dbReference type="ARBA" id="ARBA00022741"/>
    </source>
</evidence>
<keyword evidence="17 24" id="KW-0472">Membrane</keyword>
<gene>
    <name evidence="25" type="ORF">JI742_11130</name>
</gene>
<evidence type="ECO:0000256" key="20">
    <source>
        <dbReference type="PIRSR" id="PIRSR600829-1"/>
    </source>
</evidence>
<comment type="subcellular location">
    <subcellularLocation>
        <location evidence="1 24">Cell inner membrane</location>
        <topology evidence="1 24">Multi-pass membrane protein</topology>
    </subcellularLocation>
</comment>
<evidence type="ECO:0000256" key="19">
    <source>
        <dbReference type="ARBA" id="ARBA00023264"/>
    </source>
</evidence>
<feature type="binding site" evidence="21">
    <location>
        <begin position="34"/>
        <end position="38"/>
    </location>
    <ligand>
        <name>substrate</name>
    </ligand>
</feature>
<feature type="binding site" evidence="23">
    <location>
        <position position="80"/>
    </location>
    <ligand>
        <name>a divalent metal cation</name>
        <dbReference type="ChEBI" id="CHEBI:60240"/>
    </ligand>
</feature>
<dbReference type="GO" id="GO:0004143">
    <property type="term" value="F:ATP-dependent diacylglycerol kinase activity"/>
    <property type="evidence" value="ECO:0007669"/>
    <property type="project" value="UniProtKB-EC"/>
</dbReference>
<evidence type="ECO:0000256" key="6">
    <source>
        <dbReference type="ARBA" id="ARBA00022516"/>
    </source>
</evidence>
<evidence type="ECO:0000313" key="25">
    <source>
        <dbReference type="EMBL" id="MBL0720441.1"/>
    </source>
</evidence>
<evidence type="ECO:0000256" key="21">
    <source>
        <dbReference type="PIRSR" id="PIRSR600829-2"/>
    </source>
</evidence>
<evidence type="ECO:0000256" key="23">
    <source>
        <dbReference type="PIRSR" id="PIRSR600829-4"/>
    </source>
</evidence>
<dbReference type="RefSeq" id="WP_201826884.1">
    <property type="nucleotide sequence ID" value="NZ_JAERRA010000002.1"/>
</dbReference>
<keyword evidence="9 24" id="KW-0812">Transmembrane</keyword>
<keyword evidence="19 24" id="KW-1208">Phospholipid metabolism</keyword>
<evidence type="ECO:0000256" key="9">
    <source>
        <dbReference type="ARBA" id="ARBA00022692"/>
    </source>
</evidence>
<protein>
    <recommendedName>
        <fullName evidence="4 24">Diacylglycerol kinase</fullName>
        <ecNumber evidence="3 24">2.7.1.107</ecNumber>
    </recommendedName>
</protein>
<accession>A0A9X0XF66</accession>
<comment type="caution">
    <text evidence="25">The sequence shown here is derived from an EMBL/GenBank/DDBJ whole genome shotgun (WGS) entry which is preliminary data.</text>
</comment>
<name>A0A9X0XF66_9BURK</name>
<dbReference type="PANTHER" id="PTHR34299:SF1">
    <property type="entry name" value="DIACYLGLYCEROL KINASE"/>
    <property type="match status" value="1"/>
</dbReference>
<evidence type="ECO:0000256" key="14">
    <source>
        <dbReference type="ARBA" id="ARBA00022842"/>
    </source>
</evidence>
<evidence type="ECO:0000256" key="22">
    <source>
        <dbReference type="PIRSR" id="PIRSR600829-3"/>
    </source>
</evidence>
<keyword evidence="26" id="KW-1185">Reference proteome</keyword>
<dbReference type="EC" id="2.7.1.107" evidence="3 24"/>
<keyword evidence="8 24" id="KW-0808">Transferase</keyword>
<dbReference type="GO" id="GO:0046872">
    <property type="term" value="F:metal ion binding"/>
    <property type="evidence" value="ECO:0007669"/>
    <property type="project" value="UniProtKB-KW"/>
</dbReference>
<evidence type="ECO:0000256" key="10">
    <source>
        <dbReference type="ARBA" id="ARBA00022723"/>
    </source>
</evidence>
<dbReference type="GO" id="GO:0006654">
    <property type="term" value="P:phosphatidic acid biosynthetic process"/>
    <property type="evidence" value="ECO:0007669"/>
    <property type="project" value="InterPro"/>
</dbReference>
<comment type="caution">
    <text evidence="24">Lacks conserved residue(s) required for the propagation of feature annotation.</text>
</comment>
<feature type="binding site" evidence="21">
    <location>
        <begin position="116"/>
        <end position="121"/>
    </location>
    <ligand>
        <name>substrate</name>
    </ligand>
</feature>
<dbReference type="InterPro" id="IPR036945">
    <property type="entry name" value="DAGK_sf"/>
</dbReference>